<feature type="compositionally biased region" description="Polar residues" evidence="2">
    <location>
        <begin position="523"/>
        <end position="540"/>
    </location>
</feature>
<feature type="compositionally biased region" description="Polar residues" evidence="2">
    <location>
        <begin position="14"/>
        <end position="41"/>
    </location>
</feature>
<evidence type="ECO:0000256" key="1">
    <source>
        <dbReference type="SAM" id="Coils"/>
    </source>
</evidence>
<feature type="region of interest" description="Disordered" evidence="2">
    <location>
        <begin position="431"/>
        <end position="452"/>
    </location>
</feature>
<feature type="coiled-coil region" evidence="1">
    <location>
        <begin position="303"/>
        <end position="337"/>
    </location>
</feature>
<accession>A0A6G1KQZ1</accession>
<protein>
    <submittedName>
        <fullName evidence="3">Uncharacterized protein</fullName>
    </submittedName>
</protein>
<feature type="region of interest" description="Disordered" evidence="2">
    <location>
        <begin position="1"/>
        <end position="65"/>
    </location>
</feature>
<feature type="compositionally biased region" description="Low complexity" evidence="2">
    <location>
        <begin position="497"/>
        <end position="514"/>
    </location>
</feature>
<dbReference type="OrthoDB" id="3800814at2759"/>
<organism evidence="3 4">
    <name type="scientific">Pleomassaria siparia CBS 279.74</name>
    <dbReference type="NCBI Taxonomy" id="1314801"/>
    <lineage>
        <taxon>Eukaryota</taxon>
        <taxon>Fungi</taxon>
        <taxon>Dikarya</taxon>
        <taxon>Ascomycota</taxon>
        <taxon>Pezizomycotina</taxon>
        <taxon>Dothideomycetes</taxon>
        <taxon>Pleosporomycetidae</taxon>
        <taxon>Pleosporales</taxon>
        <taxon>Pleomassariaceae</taxon>
        <taxon>Pleomassaria</taxon>
    </lineage>
</organism>
<name>A0A6G1KQZ1_9PLEO</name>
<dbReference type="EMBL" id="MU005764">
    <property type="protein sequence ID" value="KAF2715033.1"/>
    <property type="molecule type" value="Genomic_DNA"/>
</dbReference>
<keyword evidence="4" id="KW-1185">Reference proteome</keyword>
<gene>
    <name evidence="3" type="ORF">K504DRAFT_457213</name>
</gene>
<feature type="compositionally biased region" description="Basic and acidic residues" evidence="2">
    <location>
        <begin position="47"/>
        <end position="56"/>
    </location>
</feature>
<evidence type="ECO:0000313" key="4">
    <source>
        <dbReference type="Proteomes" id="UP000799428"/>
    </source>
</evidence>
<reference evidence="3" key="1">
    <citation type="journal article" date="2020" name="Stud. Mycol.">
        <title>101 Dothideomycetes genomes: a test case for predicting lifestyles and emergence of pathogens.</title>
        <authorList>
            <person name="Haridas S."/>
            <person name="Albert R."/>
            <person name="Binder M."/>
            <person name="Bloem J."/>
            <person name="Labutti K."/>
            <person name="Salamov A."/>
            <person name="Andreopoulos B."/>
            <person name="Baker S."/>
            <person name="Barry K."/>
            <person name="Bills G."/>
            <person name="Bluhm B."/>
            <person name="Cannon C."/>
            <person name="Castanera R."/>
            <person name="Culley D."/>
            <person name="Daum C."/>
            <person name="Ezra D."/>
            <person name="Gonzalez J."/>
            <person name="Henrissat B."/>
            <person name="Kuo A."/>
            <person name="Liang C."/>
            <person name="Lipzen A."/>
            <person name="Lutzoni F."/>
            <person name="Magnuson J."/>
            <person name="Mondo S."/>
            <person name="Nolan M."/>
            <person name="Ohm R."/>
            <person name="Pangilinan J."/>
            <person name="Park H.-J."/>
            <person name="Ramirez L."/>
            <person name="Alfaro M."/>
            <person name="Sun H."/>
            <person name="Tritt A."/>
            <person name="Yoshinaga Y."/>
            <person name="Zwiers L.-H."/>
            <person name="Turgeon B."/>
            <person name="Goodwin S."/>
            <person name="Spatafora J."/>
            <person name="Crous P."/>
            <person name="Grigoriev I."/>
        </authorList>
    </citation>
    <scope>NUCLEOTIDE SEQUENCE</scope>
    <source>
        <strain evidence="3">CBS 279.74</strain>
    </source>
</reference>
<feature type="region of interest" description="Disordered" evidence="2">
    <location>
        <begin position="496"/>
        <end position="582"/>
    </location>
</feature>
<dbReference type="AlphaFoldDB" id="A0A6G1KQZ1"/>
<evidence type="ECO:0000256" key="2">
    <source>
        <dbReference type="SAM" id="MobiDB-lite"/>
    </source>
</evidence>
<proteinExistence type="predicted"/>
<sequence>MPDRHEEEQLLGVQAQNAPTTKANVARTNSAHGTSHSTGLQNLRPVASEEKEDKQPPRAMTKKPQKTNFLEIMSVVEKGYIVPPTGVFATVEKGEEEEGVEEKKNVIDEDDSFVPEYNLEQPLILGLSLPEIMAKVNALNDRRTEREATNEYEHNPFILEHLFSGAPYTKSLCKKCTTDRSCRVHRLPREERTSISLCSHTYMNLFWAPNDPVNTNGSWKLEIRDYYLDDEKEKAIHRQCQKYRPSERVELLTQRLTKDLQNERITRAEQMRGGDGKVRGVHGALRGSTRRARKELHALVGAYEAAKVRQEIAAEQKKSAEQKLADMIRRIRHEEEQRKAKIPQTRYKFSEVEEGEIAENVEAVKVAKKARIEEKEIVRLPMPDYGREASPFPECKASVTLEPAVQGASPISPPATEPSTPAIFIDSSTEVSEPGTLEPEVGQSLPESPLGAELLEDQVVETVTEEDSLSSETITPKGSSVIKAIRATRALSAPKTPISIAPASPQSSVPASEPRSPTPEPATPNSVVPATPIVSVSGSLANPDAESFGYSPTSSSNKLKRSSDGDNVTLSRSKRTKKVNFTPEIEAAPIVHKPRLMSIHEAGAWDEIVEDEVDHDVDLF</sequence>
<evidence type="ECO:0000313" key="3">
    <source>
        <dbReference type="EMBL" id="KAF2715033.1"/>
    </source>
</evidence>
<dbReference type="Proteomes" id="UP000799428">
    <property type="component" value="Unassembled WGS sequence"/>
</dbReference>
<keyword evidence="1" id="KW-0175">Coiled coil</keyword>